<feature type="region of interest" description="Disordered" evidence="1">
    <location>
        <begin position="1"/>
        <end position="37"/>
    </location>
</feature>
<dbReference type="Proteomes" id="UP001066276">
    <property type="component" value="Chromosome 11"/>
</dbReference>
<protein>
    <submittedName>
        <fullName evidence="2">Uncharacterized protein</fullName>
    </submittedName>
</protein>
<sequence length="149" mass="16541">MATYPSCSAHRRAPDRAGRRPGRGCPPEELLGAREGRGSLQSPLVRVAGDLIQPPAVRMAAGACACARPRSRSLERTFWESRVTTLEQRVTTVETQAVLAADRDLELLYLRSKVIDLEDRSRRANVRILGFLEEREGADVQSFLKNTLP</sequence>
<dbReference type="EMBL" id="JANPWB010000015">
    <property type="protein sequence ID" value="KAJ1090019.1"/>
    <property type="molecule type" value="Genomic_DNA"/>
</dbReference>
<accession>A0AAV7LHQ9</accession>
<organism evidence="2 3">
    <name type="scientific">Pleurodeles waltl</name>
    <name type="common">Iberian ribbed newt</name>
    <dbReference type="NCBI Taxonomy" id="8319"/>
    <lineage>
        <taxon>Eukaryota</taxon>
        <taxon>Metazoa</taxon>
        <taxon>Chordata</taxon>
        <taxon>Craniata</taxon>
        <taxon>Vertebrata</taxon>
        <taxon>Euteleostomi</taxon>
        <taxon>Amphibia</taxon>
        <taxon>Batrachia</taxon>
        <taxon>Caudata</taxon>
        <taxon>Salamandroidea</taxon>
        <taxon>Salamandridae</taxon>
        <taxon>Pleurodelinae</taxon>
        <taxon>Pleurodeles</taxon>
    </lineage>
</organism>
<evidence type="ECO:0000313" key="3">
    <source>
        <dbReference type="Proteomes" id="UP001066276"/>
    </source>
</evidence>
<gene>
    <name evidence="2" type="ORF">NDU88_003159</name>
</gene>
<comment type="caution">
    <text evidence="2">The sequence shown here is derived from an EMBL/GenBank/DDBJ whole genome shotgun (WGS) entry which is preliminary data.</text>
</comment>
<evidence type="ECO:0000256" key="1">
    <source>
        <dbReference type="SAM" id="MobiDB-lite"/>
    </source>
</evidence>
<proteinExistence type="predicted"/>
<name>A0AAV7LHQ9_PLEWA</name>
<reference evidence="2" key="1">
    <citation type="journal article" date="2022" name="bioRxiv">
        <title>Sequencing and chromosome-scale assembly of the giantPleurodeles waltlgenome.</title>
        <authorList>
            <person name="Brown T."/>
            <person name="Elewa A."/>
            <person name="Iarovenko S."/>
            <person name="Subramanian E."/>
            <person name="Araus A.J."/>
            <person name="Petzold A."/>
            <person name="Susuki M."/>
            <person name="Suzuki K.-i.T."/>
            <person name="Hayashi T."/>
            <person name="Toyoda A."/>
            <person name="Oliveira C."/>
            <person name="Osipova E."/>
            <person name="Leigh N.D."/>
            <person name="Simon A."/>
            <person name="Yun M.H."/>
        </authorList>
    </citation>
    <scope>NUCLEOTIDE SEQUENCE</scope>
    <source>
        <strain evidence="2">20211129_DDA</strain>
        <tissue evidence="2">Liver</tissue>
    </source>
</reference>
<evidence type="ECO:0000313" key="2">
    <source>
        <dbReference type="EMBL" id="KAJ1090019.1"/>
    </source>
</evidence>
<dbReference type="AlphaFoldDB" id="A0AAV7LHQ9"/>
<keyword evidence="3" id="KW-1185">Reference proteome</keyword>